<dbReference type="PANTHER" id="PTHR43281">
    <property type="entry name" value="FARNESYL DIPHOSPHATE SYNTHASE"/>
    <property type="match status" value="1"/>
</dbReference>
<dbReference type="GO" id="GO:0004659">
    <property type="term" value="F:prenyltransferase activity"/>
    <property type="evidence" value="ECO:0007669"/>
    <property type="project" value="InterPro"/>
</dbReference>
<comment type="cofactor">
    <cofactor evidence="1">
        <name>Mg(2+)</name>
        <dbReference type="ChEBI" id="CHEBI:18420"/>
    </cofactor>
</comment>
<keyword evidence="5" id="KW-0460">Magnesium</keyword>
<name>A0A8I0L4A1_XANCI</name>
<organism evidence="7 8">
    <name type="scientific">Xanthomonas citri pv. citri</name>
    <dbReference type="NCBI Taxonomy" id="611301"/>
    <lineage>
        <taxon>Bacteria</taxon>
        <taxon>Pseudomonadati</taxon>
        <taxon>Pseudomonadota</taxon>
        <taxon>Gammaproteobacteria</taxon>
        <taxon>Lysobacterales</taxon>
        <taxon>Lysobacteraceae</taxon>
        <taxon>Xanthomonas</taxon>
    </lineage>
</organism>
<proteinExistence type="inferred from homology"/>
<dbReference type="AlphaFoldDB" id="A0A8I0L4A1"/>
<dbReference type="Pfam" id="PF00348">
    <property type="entry name" value="polyprenyl_synt"/>
    <property type="match status" value="1"/>
</dbReference>
<keyword evidence="4" id="KW-0479">Metal-binding</keyword>
<evidence type="ECO:0000256" key="3">
    <source>
        <dbReference type="ARBA" id="ARBA00022679"/>
    </source>
</evidence>
<evidence type="ECO:0000313" key="7">
    <source>
        <dbReference type="EMBL" id="MBD4338800.1"/>
    </source>
</evidence>
<feature type="non-terminal residue" evidence="7">
    <location>
        <position position="86"/>
    </location>
</feature>
<sequence>MNFQDELAKRTEETEKVIRSFLPAEAGFAGTMAQAMNYSMLAGGKRLRPMLIRETYRLFDGKEEVVKPFMAGMEMIHTHSLIHDDL</sequence>
<dbReference type="InterPro" id="IPR008949">
    <property type="entry name" value="Isoprenoid_synthase_dom_sf"/>
</dbReference>
<reference evidence="7" key="1">
    <citation type="submission" date="2020-01" db="EMBL/GenBank/DDBJ databases">
        <authorList>
            <person name="Richard D."/>
        </authorList>
    </citation>
    <scope>NUCLEOTIDE SEQUENCE</scope>
    <source>
        <strain evidence="7">JP541</strain>
    </source>
</reference>
<protein>
    <submittedName>
        <fullName evidence="7">Polyprenyl synthetase family protein</fullName>
    </submittedName>
</protein>
<evidence type="ECO:0000256" key="1">
    <source>
        <dbReference type="ARBA" id="ARBA00001946"/>
    </source>
</evidence>
<gene>
    <name evidence="7" type="ORF">GUH15_22640</name>
</gene>
<dbReference type="Proteomes" id="UP000653002">
    <property type="component" value="Unassembled WGS sequence"/>
</dbReference>
<evidence type="ECO:0000256" key="6">
    <source>
        <dbReference type="ARBA" id="ARBA00023229"/>
    </source>
</evidence>
<dbReference type="SUPFAM" id="SSF48576">
    <property type="entry name" value="Terpenoid synthases"/>
    <property type="match status" value="1"/>
</dbReference>
<dbReference type="GO" id="GO:0008299">
    <property type="term" value="P:isoprenoid biosynthetic process"/>
    <property type="evidence" value="ECO:0007669"/>
    <property type="project" value="UniProtKB-KW"/>
</dbReference>
<evidence type="ECO:0000256" key="4">
    <source>
        <dbReference type="ARBA" id="ARBA00022723"/>
    </source>
</evidence>
<accession>A0A8I0L4A1</accession>
<dbReference type="EMBL" id="JAABFR010001711">
    <property type="protein sequence ID" value="MBD4338800.1"/>
    <property type="molecule type" value="Genomic_DNA"/>
</dbReference>
<dbReference type="PANTHER" id="PTHR43281:SF1">
    <property type="entry name" value="FARNESYL DIPHOSPHATE SYNTHASE"/>
    <property type="match status" value="1"/>
</dbReference>
<dbReference type="InterPro" id="IPR000092">
    <property type="entry name" value="Polyprenyl_synt"/>
</dbReference>
<keyword evidence="3" id="KW-0808">Transferase</keyword>
<keyword evidence="6" id="KW-0414">Isoprene biosynthesis</keyword>
<evidence type="ECO:0000313" key="8">
    <source>
        <dbReference type="Proteomes" id="UP000653002"/>
    </source>
</evidence>
<evidence type="ECO:0000256" key="5">
    <source>
        <dbReference type="ARBA" id="ARBA00022842"/>
    </source>
</evidence>
<comment type="similarity">
    <text evidence="2">Belongs to the FPP/GGPP synthase family.</text>
</comment>
<comment type="caution">
    <text evidence="7">The sequence shown here is derived from an EMBL/GenBank/DDBJ whole genome shotgun (WGS) entry which is preliminary data.</text>
</comment>
<dbReference type="Gene3D" id="1.10.600.10">
    <property type="entry name" value="Farnesyl Diphosphate Synthase"/>
    <property type="match status" value="1"/>
</dbReference>
<dbReference type="GO" id="GO:0046872">
    <property type="term" value="F:metal ion binding"/>
    <property type="evidence" value="ECO:0007669"/>
    <property type="project" value="UniProtKB-KW"/>
</dbReference>
<evidence type="ECO:0000256" key="2">
    <source>
        <dbReference type="ARBA" id="ARBA00006706"/>
    </source>
</evidence>